<dbReference type="Proteomes" id="UP000051213">
    <property type="component" value="Unassembled WGS sequence"/>
</dbReference>
<comment type="catalytic activity">
    <reaction evidence="3">
        <text>L-arginine + H2O = L-citrulline + NH4(+)</text>
        <dbReference type="Rhea" id="RHEA:19597"/>
        <dbReference type="ChEBI" id="CHEBI:15377"/>
        <dbReference type="ChEBI" id="CHEBI:28938"/>
        <dbReference type="ChEBI" id="CHEBI:32682"/>
        <dbReference type="ChEBI" id="CHEBI:57743"/>
        <dbReference type="EC" id="3.5.3.6"/>
    </reaction>
</comment>
<dbReference type="AlphaFoldDB" id="A0A0R2U0N5"/>
<dbReference type="PANTHER" id="PTHR47271">
    <property type="entry name" value="ARGININE DEIMINASE"/>
    <property type="match status" value="1"/>
</dbReference>
<accession>A0A0R2U0N5</accession>
<comment type="pathway">
    <text evidence="1">Amino-acid degradation; L-arginine degradation via ADI pathway; carbamoyl phosphate from L-arginine: step 1/2.</text>
</comment>
<gene>
    <name evidence="4" type="ORF">ABS24_06745</name>
</gene>
<name>A0A0R2U0N5_9GAMM</name>
<comment type="caution">
    <text evidence="4">The sequence shown here is derived from an EMBL/GenBank/DDBJ whole genome shotgun (WGS) entry which is preliminary data.</text>
</comment>
<protein>
    <recommendedName>
        <fullName evidence="2">arginine deiminase</fullName>
        <ecNumber evidence="2">3.5.3.6</ecNumber>
    </recommendedName>
</protein>
<evidence type="ECO:0000313" key="4">
    <source>
        <dbReference type="EMBL" id="KRO91008.1"/>
    </source>
</evidence>
<evidence type="ECO:0000256" key="3">
    <source>
        <dbReference type="ARBA" id="ARBA00049429"/>
    </source>
</evidence>
<reference evidence="4 5" key="1">
    <citation type="submission" date="2015-10" db="EMBL/GenBank/DDBJ databases">
        <title>Metagenome-Assembled Genomes uncover a global brackish microbiome.</title>
        <authorList>
            <person name="Hugerth L.W."/>
            <person name="Larsson J."/>
            <person name="Alneberg J."/>
            <person name="Lindh M.V."/>
            <person name="Legrand C."/>
            <person name="Pinhassi J."/>
            <person name="Andersson A.F."/>
        </authorList>
    </citation>
    <scope>NUCLEOTIDE SEQUENCE [LARGE SCALE GENOMIC DNA]</scope>
    <source>
        <strain evidence="4">BACL26 MAG-121220-bin70</strain>
    </source>
</reference>
<evidence type="ECO:0000256" key="2">
    <source>
        <dbReference type="ARBA" id="ARBA00012171"/>
    </source>
</evidence>
<dbReference type="GO" id="GO:0016740">
    <property type="term" value="F:transferase activity"/>
    <property type="evidence" value="ECO:0007669"/>
    <property type="project" value="UniProtKB-KW"/>
</dbReference>
<dbReference type="Gene3D" id="3.75.10.10">
    <property type="entry name" value="L-arginine/glycine Amidinotransferase, Chain A"/>
    <property type="match status" value="1"/>
</dbReference>
<dbReference type="EMBL" id="LICA01000637">
    <property type="protein sequence ID" value="KRO91008.1"/>
    <property type="molecule type" value="Genomic_DNA"/>
</dbReference>
<dbReference type="GO" id="GO:0019546">
    <property type="term" value="P:L-arginine deiminase pathway"/>
    <property type="evidence" value="ECO:0007669"/>
    <property type="project" value="TreeGrafter"/>
</dbReference>
<dbReference type="SUPFAM" id="SSF55909">
    <property type="entry name" value="Pentein"/>
    <property type="match status" value="1"/>
</dbReference>
<dbReference type="EC" id="3.5.3.6" evidence="2"/>
<proteinExistence type="predicted"/>
<dbReference type="GO" id="GO:0016990">
    <property type="term" value="F:arginine deiminase activity"/>
    <property type="evidence" value="ECO:0007669"/>
    <property type="project" value="UniProtKB-EC"/>
</dbReference>
<dbReference type="Pfam" id="PF02274">
    <property type="entry name" value="ADI"/>
    <property type="match status" value="1"/>
</dbReference>
<dbReference type="PANTHER" id="PTHR47271:SF2">
    <property type="entry name" value="ARGININE DEIMINASE"/>
    <property type="match status" value="1"/>
</dbReference>
<evidence type="ECO:0000256" key="1">
    <source>
        <dbReference type="ARBA" id="ARBA00005213"/>
    </source>
</evidence>
<sequence>MPQFNEYSNLVQIAVRNPKHAFVSQEKLAKEWRPLRFHSMPDFEDANAEFALFRQFIATSGAEVVDLPAHENLTIDSIYPRDNVLVSPKGLILCNMGRASRTPEAAVNVAVYEALGHSIAGQITAPGTLEGGDFIWIDEHHAAVGLGPRTNKEGIRQLQAILGDEVDLHVVVLPDPEHPDDVLHLMSIISPIDQDLALIYRPFMPKEFLAWLEARGVRFVDVPEEEYLPMGCNVLAIAPRSAVMLENLPGVKAGLERAGCSVRTFQGLEISRKGEGGPTCLTRPLIRD</sequence>
<keyword evidence="4" id="KW-0808">Transferase</keyword>
<organism evidence="4 5">
    <name type="scientific">SAR92 bacterium BACL26 MAG-121220-bin70</name>
    <dbReference type="NCBI Taxonomy" id="1655626"/>
    <lineage>
        <taxon>Bacteria</taxon>
        <taxon>Pseudomonadati</taxon>
        <taxon>Pseudomonadota</taxon>
        <taxon>Gammaproteobacteria</taxon>
        <taxon>Cellvibrionales</taxon>
        <taxon>Porticoccaceae</taxon>
        <taxon>SAR92 clade</taxon>
    </lineage>
</organism>
<evidence type="ECO:0000313" key="5">
    <source>
        <dbReference type="Proteomes" id="UP000051213"/>
    </source>
</evidence>